<protein>
    <submittedName>
        <fullName evidence="1">Uncharacterized protein</fullName>
    </submittedName>
</protein>
<reference evidence="1 2" key="1">
    <citation type="submission" date="2016-06" db="EMBL/GenBank/DDBJ databases">
        <title>Comparative genomics of the ectomycorrhizal sister species Rhizopogon vinicolor and Rhizopogon vesiculosus (Basidiomycota: Boletales) reveals a divergence of the mating type B locus.</title>
        <authorList>
            <consortium name="DOE Joint Genome Institute"/>
            <person name="Mujic A.B."/>
            <person name="Kuo A."/>
            <person name="Tritt A."/>
            <person name="Lipzen A."/>
            <person name="Chen C."/>
            <person name="Johnson J."/>
            <person name="Sharma A."/>
            <person name="Barry K."/>
            <person name="Grigoriev I.V."/>
            <person name="Spatafora J.W."/>
        </authorList>
    </citation>
    <scope>NUCLEOTIDE SEQUENCE [LARGE SCALE GENOMIC DNA]</scope>
    <source>
        <strain evidence="1 2">AM-OR11-026</strain>
    </source>
</reference>
<gene>
    <name evidence="1" type="ORF">K503DRAFT_692729</name>
</gene>
<feature type="non-terminal residue" evidence="1">
    <location>
        <position position="1"/>
    </location>
</feature>
<name>A0A1B7MYZ0_9AGAM</name>
<evidence type="ECO:0000313" key="2">
    <source>
        <dbReference type="Proteomes" id="UP000092154"/>
    </source>
</evidence>
<evidence type="ECO:0000313" key="1">
    <source>
        <dbReference type="EMBL" id="OAX37781.1"/>
    </source>
</evidence>
<dbReference type="AlphaFoldDB" id="A0A1B7MYZ0"/>
<sequence>IEQVYPGVKLKDFERVAGSELGVVRISLRLASNFQDEWKVVAFLSYRSLGRPFAAGSLCVS</sequence>
<dbReference type="STRING" id="1314800.A0A1B7MYZ0"/>
<dbReference type="Proteomes" id="UP000092154">
    <property type="component" value="Unassembled WGS sequence"/>
</dbReference>
<accession>A0A1B7MYZ0</accession>
<organism evidence="1 2">
    <name type="scientific">Rhizopogon vinicolor AM-OR11-026</name>
    <dbReference type="NCBI Taxonomy" id="1314800"/>
    <lineage>
        <taxon>Eukaryota</taxon>
        <taxon>Fungi</taxon>
        <taxon>Dikarya</taxon>
        <taxon>Basidiomycota</taxon>
        <taxon>Agaricomycotina</taxon>
        <taxon>Agaricomycetes</taxon>
        <taxon>Agaricomycetidae</taxon>
        <taxon>Boletales</taxon>
        <taxon>Suillineae</taxon>
        <taxon>Rhizopogonaceae</taxon>
        <taxon>Rhizopogon</taxon>
    </lineage>
</organism>
<proteinExistence type="predicted"/>
<dbReference type="OrthoDB" id="10264306at2759"/>
<keyword evidence="2" id="KW-1185">Reference proteome</keyword>
<dbReference type="InParanoid" id="A0A1B7MYZ0"/>
<dbReference type="EMBL" id="KV448331">
    <property type="protein sequence ID" value="OAX37781.1"/>
    <property type="molecule type" value="Genomic_DNA"/>
</dbReference>